<organism evidence="10 11">
    <name type="scientific">candidate division TA06 bacterium B3_TA06</name>
    <dbReference type="NCBI Taxonomy" id="2012487"/>
    <lineage>
        <taxon>Bacteria</taxon>
        <taxon>Bacteria division TA06</taxon>
    </lineage>
</organism>
<dbReference type="GO" id="GO:0071555">
    <property type="term" value="P:cell wall organization"/>
    <property type="evidence" value="ECO:0007669"/>
    <property type="project" value="UniProtKB-KW"/>
</dbReference>
<dbReference type="PANTHER" id="PTHR22926">
    <property type="entry name" value="PHOSPHO-N-ACETYLMURAMOYL-PENTAPEPTIDE-TRANSFERASE"/>
    <property type="match status" value="1"/>
</dbReference>
<dbReference type="Pfam" id="PF10555">
    <property type="entry name" value="MraY_sig1"/>
    <property type="match status" value="1"/>
</dbReference>
<dbReference type="PANTHER" id="PTHR22926:SF5">
    <property type="entry name" value="PHOSPHO-N-ACETYLMURAMOYL-PENTAPEPTIDE-TRANSFERASE HOMOLOG"/>
    <property type="match status" value="1"/>
</dbReference>
<dbReference type="GO" id="GO:0009252">
    <property type="term" value="P:peptidoglycan biosynthetic process"/>
    <property type="evidence" value="ECO:0007669"/>
    <property type="project" value="UniProtKB-UniRule"/>
</dbReference>
<dbReference type="HAMAP" id="MF_00038">
    <property type="entry name" value="MraY"/>
    <property type="match status" value="1"/>
</dbReference>
<dbReference type="NCBIfam" id="TIGR00445">
    <property type="entry name" value="mraY"/>
    <property type="match status" value="1"/>
</dbReference>
<dbReference type="InterPro" id="IPR018480">
    <property type="entry name" value="PNAcMuramoyl-5peptid_Trfase_CS"/>
</dbReference>
<keyword evidence="3 7" id="KW-0808">Transferase</keyword>
<dbReference type="AlphaFoldDB" id="A0A532V7L3"/>
<evidence type="ECO:0000313" key="10">
    <source>
        <dbReference type="EMBL" id="TKJ43186.1"/>
    </source>
</evidence>
<evidence type="ECO:0000256" key="4">
    <source>
        <dbReference type="ARBA" id="ARBA00022692"/>
    </source>
</evidence>
<feature type="transmembrane region" description="Helical" evidence="7">
    <location>
        <begin position="340"/>
        <end position="359"/>
    </location>
</feature>
<keyword evidence="4 7" id="KW-0812">Transmembrane</keyword>
<comment type="similarity">
    <text evidence="2 7">Belongs to the glycosyltransferase 4 family. MraY subfamily.</text>
</comment>
<feature type="transmembrane region" description="Helical" evidence="7">
    <location>
        <begin position="288"/>
        <end position="311"/>
    </location>
</feature>
<keyword evidence="7" id="KW-0133">Cell shape</keyword>
<keyword evidence="7 9" id="KW-0460">Magnesium</keyword>
<evidence type="ECO:0000256" key="9">
    <source>
        <dbReference type="PIRSR" id="PIRSR600715-1"/>
    </source>
</evidence>
<dbReference type="GO" id="GO:0008963">
    <property type="term" value="F:phospho-N-acetylmuramoyl-pentapeptide-transferase activity"/>
    <property type="evidence" value="ECO:0007669"/>
    <property type="project" value="UniProtKB-UniRule"/>
</dbReference>
<feature type="transmembrane region" description="Helical" evidence="7">
    <location>
        <begin position="130"/>
        <end position="149"/>
    </location>
</feature>
<comment type="pathway">
    <text evidence="7">Cell wall biogenesis; peptidoglycan biosynthesis.</text>
</comment>
<dbReference type="InterPro" id="IPR000715">
    <property type="entry name" value="Glycosyl_transferase_4"/>
</dbReference>
<keyword evidence="7" id="KW-0132">Cell division</keyword>
<comment type="subcellular location">
    <subcellularLocation>
        <location evidence="7">Cell membrane</location>
        <topology evidence="7">Multi-pass membrane protein</topology>
    </subcellularLocation>
    <subcellularLocation>
        <location evidence="1">Membrane</location>
        <topology evidence="1">Multi-pass membrane protein</topology>
    </subcellularLocation>
</comment>
<dbReference type="PROSITE" id="PS01347">
    <property type="entry name" value="MRAY_1"/>
    <property type="match status" value="1"/>
</dbReference>
<feature type="transmembrane region" description="Helical" evidence="7">
    <location>
        <begin position="200"/>
        <end position="219"/>
    </location>
</feature>
<evidence type="ECO:0000256" key="3">
    <source>
        <dbReference type="ARBA" id="ARBA00022679"/>
    </source>
</evidence>
<keyword evidence="7" id="KW-0131">Cell cycle</keyword>
<dbReference type="GO" id="GO:0008360">
    <property type="term" value="P:regulation of cell shape"/>
    <property type="evidence" value="ECO:0007669"/>
    <property type="project" value="UniProtKB-KW"/>
</dbReference>
<feature type="binding site" evidence="9">
    <location>
        <position position="192"/>
    </location>
    <ligand>
        <name>Mg(2+)</name>
        <dbReference type="ChEBI" id="CHEBI:18420"/>
    </ligand>
</feature>
<comment type="catalytic activity">
    <reaction evidence="7">
        <text>UDP-N-acetyl-alpha-D-muramoyl-L-alanyl-gamma-D-glutamyl-meso-2,6-diaminopimeloyl-D-alanyl-D-alanine + di-trans,octa-cis-undecaprenyl phosphate = di-trans,octa-cis-undecaprenyl diphospho-N-acetyl-alpha-D-muramoyl-L-alanyl-D-glutamyl-meso-2,6-diaminopimeloyl-D-alanyl-D-alanine + UMP</text>
        <dbReference type="Rhea" id="RHEA:28386"/>
        <dbReference type="ChEBI" id="CHEBI:57865"/>
        <dbReference type="ChEBI" id="CHEBI:60392"/>
        <dbReference type="ChEBI" id="CHEBI:61386"/>
        <dbReference type="ChEBI" id="CHEBI:61387"/>
        <dbReference type="EC" id="2.7.8.13"/>
    </reaction>
</comment>
<dbReference type="GO" id="GO:0005886">
    <property type="term" value="C:plasma membrane"/>
    <property type="evidence" value="ECO:0007669"/>
    <property type="project" value="UniProtKB-SubCell"/>
</dbReference>
<evidence type="ECO:0000256" key="6">
    <source>
        <dbReference type="ARBA" id="ARBA00023136"/>
    </source>
</evidence>
<accession>A0A532V7L3</accession>
<evidence type="ECO:0000256" key="7">
    <source>
        <dbReference type="HAMAP-Rule" id="MF_00038"/>
    </source>
</evidence>
<evidence type="ECO:0000256" key="2">
    <source>
        <dbReference type="ARBA" id="ARBA00005583"/>
    </source>
</evidence>
<feature type="transmembrane region" description="Helical" evidence="7">
    <location>
        <begin position="97"/>
        <end position="118"/>
    </location>
</feature>
<evidence type="ECO:0000256" key="1">
    <source>
        <dbReference type="ARBA" id="ARBA00004141"/>
    </source>
</evidence>
<feature type="transmembrane region" description="Helical" evidence="7">
    <location>
        <begin position="263"/>
        <end position="282"/>
    </location>
</feature>
<feature type="transmembrane region" description="Helical" evidence="7">
    <location>
        <begin position="22"/>
        <end position="40"/>
    </location>
</feature>
<dbReference type="GO" id="GO:0046872">
    <property type="term" value="F:metal ion binding"/>
    <property type="evidence" value="ECO:0007669"/>
    <property type="project" value="UniProtKB-KW"/>
</dbReference>
<dbReference type="EMBL" id="NJBO01000006">
    <property type="protein sequence ID" value="TKJ43186.1"/>
    <property type="molecule type" value="Genomic_DNA"/>
</dbReference>
<feature type="transmembrane region" description="Helical" evidence="7">
    <location>
        <begin position="74"/>
        <end position="91"/>
    </location>
</feature>
<evidence type="ECO:0000256" key="5">
    <source>
        <dbReference type="ARBA" id="ARBA00022989"/>
    </source>
</evidence>
<comment type="caution">
    <text evidence="10">The sequence shown here is derived from an EMBL/GenBank/DDBJ whole genome shotgun (WGS) entry which is preliminary data.</text>
</comment>
<proteinExistence type="inferred from homology"/>
<keyword evidence="7" id="KW-1003">Cell membrane</keyword>
<protein>
    <recommendedName>
        <fullName evidence="7 8">Phospho-N-acetylmuramoyl-pentapeptide-transferase</fullName>
        <ecNumber evidence="7 8">2.7.8.13</ecNumber>
    </recommendedName>
    <alternativeName>
        <fullName evidence="7">UDP-MurNAc-pentapeptide phosphotransferase</fullName>
    </alternativeName>
</protein>
<comment type="cofactor">
    <cofactor evidence="7 9">
        <name>Mg(2+)</name>
        <dbReference type="ChEBI" id="CHEBI:18420"/>
    </cofactor>
</comment>
<evidence type="ECO:0000256" key="8">
    <source>
        <dbReference type="NCBIfam" id="TIGR00445"/>
    </source>
</evidence>
<keyword evidence="7" id="KW-0573">Peptidoglycan synthesis</keyword>
<keyword evidence="7" id="KW-0961">Cell wall biogenesis/degradation</keyword>
<dbReference type="Pfam" id="PF00953">
    <property type="entry name" value="Glycos_transf_4"/>
    <property type="match status" value="1"/>
</dbReference>
<comment type="function">
    <text evidence="7">Catalyzes the initial step of the lipid cycle reactions in the biosynthesis of the cell wall peptidoglycan: transfers peptidoglycan precursor phospho-MurNAc-pentapeptide from UDP-MurNAc-pentapeptide onto the lipid carrier undecaprenyl phosphate, yielding undecaprenyl-pyrophosphoryl-MurNAc-pentapeptide, known as lipid I.</text>
</comment>
<name>A0A532V7L3_UNCT6</name>
<dbReference type="EC" id="2.7.8.13" evidence="7 8"/>
<feature type="transmembrane region" description="Helical" evidence="7">
    <location>
        <begin position="169"/>
        <end position="188"/>
    </location>
</feature>
<feature type="binding site" evidence="9">
    <location>
        <position position="267"/>
    </location>
    <ligand>
        <name>Mg(2+)</name>
        <dbReference type="ChEBI" id="CHEBI:18420"/>
    </ligand>
</feature>
<gene>
    <name evidence="7" type="primary">mraY</name>
    <name evidence="10" type="ORF">CEE36_05405</name>
</gene>
<dbReference type="Proteomes" id="UP000317778">
    <property type="component" value="Unassembled WGS sequence"/>
</dbReference>
<keyword evidence="5 7" id="KW-1133">Transmembrane helix</keyword>
<evidence type="ECO:0000313" key="11">
    <source>
        <dbReference type="Proteomes" id="UP000317778"/>
    </source>
</evidence>
<sequence length="362" mass="39475">MIYLLAKAIQPVFSPANLLRYITFRAALAAGFSILLLMLFGRPVVRIIKRLALGEEIYEELPDRHKRKAGTPSMGGILIVAAIAISLILFADITNPYVLLSLVILGGMGILGFLDDYVKLRKHKRGIKKRWKFLAQAALALGVSLYLYFFPETDALRSTTNVLFLKNYVIQLGVFYVLLSGFVIVGAGNAVNFADGLDGLAIGLLAIVAGAYAMLAYVAGNVKIADYLNILYVAKAGEMAVVSAAVVGAGLGFLWFNTHPASIFMGDTGALPLGALMGFIAVVVKQEILLGIIGGVFVLEVISVILQIIWFHSSRGRKRLFKMAPLHHHFELKGWPESKIVVRFWIWGILFALAGLATLKVR</sequence>
<dbReference type="CDD" id="cd06852">
    <property type="entry name" value="GT_MraY"/>
    <property type="match status" value="1"/>
</dbReference>
<feature type="transmembrane region" description="Helical" evidence="7">
    <location>
        <begin position="239"/>
        <end position="256"/>
    </location>
</feature>
<dbReference type="GO" id="GO:0051992">
    <property type="term" value="F:UDP-N-acetylmuramoyl-L-alanyl-D-glutamyl-meso-2,6-diaminopimelyl-D-alanyl-D-alanine:undecaprenyl-phosphate transferase activity"/>
    <property type="evidence" value="ECO:0007669"/>
    <property type="project" value="RHEA"/>
</dbReference>
<keyword evidence="6 7" id="KW-0472">Membrane</keyword>
<dbReference type="PROSITE" id="PS01348">
    <property type="entry name" value="MRAY_2"/>
    <property type="match status" value="1"/>
</dbReference>
<reference evidence="10 11" key="1">
    <citation type="submission" date="2017-06" db="EMBL/GenBank/DDBJ databases">
        <title>Novel microbial phyla capable of carbon fixation and sulfur reduction in deep-sea sediments.</title>
        <authorList>
            <person name="Huang J."/>
            <person name="Baker B."/>
            <person name="Wang Y."/>
        </authorList>
    </citation>
    <scope>NUCLEOTIDE SEQUENCE [LARGE SCALE GENOMIC DNA]</scope>
    <source>
        <strain evidence="10">B3_TA06</strain>
    </source>
</reference>
<dbReference type="UniPathway" id="UPA00219"/>
<dbReference type="GO" id="GO:0051301">
    <property type="term" value="P:cell division"/>
    <property type="evidence" value="ECO:0007669"/>
    <property type="project" value="UniProtKB-KW"/>
</dbReference>
<dbReference type="InterPro" id="IPR003524">
    <property type="entry name" value="PNAcMuramoyl-5peptid_Trfase"/>
</dbReference>
<keyword evidence="7 9" id="KW-0479">Metal-binding</keyword>